<dbReference type="PANTHER" id="PTHR15827:SF2">
    <property type="entry name" value="CYCLIN-DEPENDENT KINASE 2-INTERACTING PROTEIN"/>
    <property type="match status" value="1"/>
</dbReference>
<name>A0A371GFT8_MUCPR</name>
<dbReference type="Proteomes" id="UP000257109">
    <property type="component" value="Unassembled WGS sequence"/>
</dbReference>
<feature type="region of interest" description="Disordered" evidence="1">
    <location>
        <begin position="1"/>
        <end position="27"/>
    </location>
</feature>
<comment type="caution">
    <text evidence="2">The sequence shown here is derived from an EMBL/GenBank/DDBJ whole genome shotgun (WGS) entry which is preliminary data.</text>
</comment>
<dbReference type="EMBL" id="QJKJ01005693">
    <property type="protein sequence ID" value="RDX89370.1"/>
    <property type="molecule type" value="Genomic_DNA"/>
</dbReference>
<dbReference type="STRING" id="157652.A0A371GFT8"/>
<evidence type="ECO:0000313" key="2">
    <source>
        <dbReference type="EMBL" id="RDX89370.1"/>
    </source>
</evidence>
<reference evidence="2" key="1">
    <citation type="submission" date="2018-05" db="EMBL/GenBank/DDBJ databases">
        <title>Draft genome of Mucuna pruriens seed.</title>
        <authorList>
            <person name="Nnadi N.E."/>
            <person name="Vos R."/>
            <person name="Hasami M.H."/>
            <person name="Devisetty U.K."/>
            <person name="Aguiy J.C."/>
        </authorList>
    </citation>
    <scope>NUCLEOTIDE SEQUENCE [LARGE SCALE GENOMIC DNA]</scope>
    <source>
        <strain evidence="2">JCA_2017</strain>
    </source>
</reference>
<gene>
    <name evidence="2" type="ORF">CR513_28917</name>
</gene>
<protein>
    <submittedName>
        <fullName evidence="2">Uncharacterized protein</fullName>
    </submittedName>
</protein>
<organism evidence="2 3">
    <name type="scientific">Mucuna pruriens</name>
    <name type="common">Velvet bean</name>
    <name type="synonym">Dolichos pruriens</name>
    <dbReference type="NCBI Taxonomy" id="157652"/>
    <lineage>
        <taxon>Eukaryota</taxon>
        <taxon>Viridiplantae</taxon>
        <taxon>Streptophyta</taxon>
        <taxon>Embryophyta</taxon>
        <taxon>Tracheophyta</taxon>
        <taxon>Spermatophyta</taxon>
        <taxon>Magnoliopsida</taxon>
        <taxon>eudicotyledons</taxon>
        <taxon>Gunneridae</taxon>
        <taxon>Pentapetalae</taxon>
        <taxon>rosids</taxon>
        <taxon>fabids</taxon>
        <taxon>Fabales</taxon>
        <taxon>Fabaceae</taxon>
        <taxon>Papilionoideae</taxon>
        <taxon>50 kb inversion clade</taxon>
        <taxon>NPAAA clade</taxon>
        <taxon>indigoferoid/millettioid clade</taxon>
        <taxon>Phaseoleae</taxon>
        <taxon>Mucuna</taxon>
    </lineage>
</organism>
<keyword evidence="3" id="KW-1185">Reference proteome</keyword>
<accession>A0A371GFT8</accession>
<sequence length="329" mass="37259">METLNSALLTPSKATDSEPQTSSPLPPSVLRLWRPAAQRNLRNRWSHLASCRDRWCSVSSAGRSHATALVNSHLYQRYMPDMKLGVLSDMPDIRKKACLKLFKRQELQRSKLLLSYKDMVGIVSDMINVSRSMKCFLKGSNSSPLLQFSYNSADQGDFGDGGGIPVFAFYSITKHEKFAEKLVQMFSLELCLKRLLVLEFMSIGYDNSEVKQLHWSTQLYDDEFKDLTDCNLYCEVTHGPVPPRLRDGKSDLGALRFDNQPIPEVLQVLYLIPHLLLNSSLLESVYLTTWLAEANIDTLKVNEIFAVVGEEMHNQTELAGLTSNLNNYN</sequence>
<dbReference type="AlphaFoldDB" id="A0A371GFT8"/>
<proteinExistence type="predicted"/>
<dbReference type="OrthoDB" id="1913984at2759"/>
<feature type="compositionally biased region" description="Polar residues" evidence="1">
    <location>
        <begin position="1"/>
        <end position="23"/>
    </location>
</feature>
<evidence type="ECO:0000256" key="1">
    <source>
        <dbReference type="SAM" id="MobiDB-lite"/>
    </source>
</evidence>
<feature type="non-terminal residue" evidence="2">
    <location>
        <position position="1"/>
    </location>
</feature>
<dbReference type="PANTHER" id="PTHR15827">
    <property type="entry name" value="CYCLIN-DEPENDENT KINASE 2-INTERACTING PROTEIN"/>
    <property type="match status" value="1"/>
</dbReference>
<evidence type="ECO:0000313" key="3">
    <source>
        <dbReference type="Proteomes" id="UP000257109"/>
    </source>
</evidence>